<evidence type="ECO:0000313" key="2">
    <source>
        <dbReference type="EMBL" id="MFD0870787.1"/>
    </source>
</evidence>
<dbReference type="Proteomes" id="UP001597120">
    <property type="component" value="Unassembled WGS sequence"/>
</dbReference>
<feature type="transmembrane region" description="Helical" evidence="1">
    <location>
        <begin position="20"/>
        <end position="38"/>
    </location>
</feature>
<organism evidence="2 3">
    <name type="scientific">Paenibacillus residui</name>
    <dbReference type="NCBI Taxonomy" id="629724"/>
    <lineage>
        <taxon>Bacteria</taxon>
        <taxon>Bacillati</taxon>
        <taxon>Bacillota</taxon>
        <taxon>Bacilli</taxon>
        <taxon>Bacillales</taxon>
        <taxon>Paenibacillaceae</taxon>
        <taxon>Paenibacillus</taxon>
    </lineage>
</organism>
<feature type="transmembrane region" description="Helical" evidence="1">
    <location>
        <begin position="140"/>
        <end position="158"/>
    </location>
</feature>
<keyword evidence="3" id="KW-1185">Reference proteome</keyword>
<dbReference type="Pfam" id="PF12730">
    <property type="entry name" value="ABC2_membrane_4"/>
    <property type="match status" value="1"/>
</dbReference>
<feature type="transmembrane region" description="Helical" evidence="1">
    <location>
        <begin position="96"/>
        <end position="120"/>
    </location>
</feature>
<gene>
    <name evidence="2" type="ORF">ACFQ03_16655</name>
</gene>
<evidence type="ECO:0000256" key="1">
    <source>
        <dbReference type="SAM" id="Phobius"/>
    </source>
</evidence>
<sequence length="242" mass="26685">MIRSISAEWLKLRHSRIGLVLLTLPVLSVLIGCATFYMNRSALHNGWYSLWTQVGLFYGEFFLPVLIAICCAYACRLEHMNRNWNAVMTSPVPVACIFLAKLTVVSIQIFIVQALFMALYYCAGLLFGLSSPFPPEAFGWILRGWLASVSIGAVQLALSLRIRSFAAPIGIGLCAAFLGLGFYVAKVGLFFPYSLLTIGLGVLSQESLTGADDRLFLVMNLIFIVAFSSLAIRRLQKKDVVS</sequence>
<keyword evidence="1" id="KW-1133">Transmembrane helix</keyword>
<proteinExistence type="predicted"/>
<keyword evidence="1" id="KW-0472">Membrane</keyword>
<feature type="transmembrane region" description="Helical" evidence="1">
    <location>
        <begin position="170"/>
        <end position="195"/>
    </location>
</feature>
<reference evidence="3" key="1">
    <citation type="journal article" date="2019" name="Int. J. Syst. Evol. Microbiol.">
        <title>The Global Catalogue of Microorganisms (GCM) 10K type strain sequencing project: providing services to taxonomists for standard genome sequencing and annotation.</title>
        <authorList>
            <consortium name="The Broad Institute Genomics Platform"/>
            <consortium name="The Broad Institute Genome Sequencing Center for Infectious Disease"/>
            <person name="Wu L."/>
            <person name="Ma J."/>
        </authorList>
    </citation>
    <scope>NUCLEOTIDE SEQUENCE [LARGE SCALE GENOMIC DNA]</scope>
    <source>
        <strain evidence="3">CCUG 57263</strain>
    </source>
</reference>
<keyword evidence="1" id="KW-0812">Transmembrane</keyword>
<protein>
    <submittedName>
        <fullName evidence="2">ABC transporter permease</fullName>
    </submittedName>
</protein>
<dbReference type="CDD" id="cd21809">
    <property type="entry name" value="ABC-2_lan_permease-like"/>
    <property type="match status" value="1"/>
</dbReference>
<evidence type="ECO:0000313" key="3">
    <source>
        <dbReference type="Proteomes" id="UP001597120"/>
    </source>
</evidence>
<feature type="transmembrane region" description="Helical" evidence="1">
    <location>
        <begin position="215"/>
        <end position="232"/>
    </location>
</feature>
<name>A0ABW3DBQ4_9BACL</name>
<dbReference type="EMBL" id="JBHTIU010000060">
    <property type="protein sequence ID" value="MFD0870787.1"/>
    <property type="molecule type" value="Genomic_DNA"/>
</dbReference>
<comment type="caution">
    <text evidence="2">The sequence shown here is derived from an EMBL/GenBank/DDBJ whole genome shotgun (WGS) entry which is preliminary data.</text>
</comment>
<dbReference type="RefSeq" id="WP_379289545.1">
    <property type="nucleotide sequence ID" value="NZ_JBHTIU010000060.1"/>
</dbReference>
<dbReference type="PROSITE" id="PS51257">
    <property type="entry name" value="PROKAR_LIPOPROTEIN"/>
    <property type="match status" value="1"/>
</dbReference>
<accession>A0ABW3DBQ4</accession>
<feature type="transmembrane region" description="Helical" evidence="1">
    <location>
        <begin position="50"/>
        <end position="75"/>
    </location>
</feature>